<sequence length="66" mass="7470">MKNKFTHVGDLLWLDASGEQCVSQRKLRKGFFVWVDEHGLMFSRLSGRSVQSAGLYLDISSIRPIG</sequence>
<dbReference type="HOGENOM" id="CLU_2827468_0_0_6"/>
<dbReference type="Proteomes" id="UP000014012">
    <property type="component" value="Unassembled WGS sequence"/>
</dbReference>
<accession>R8ARG9</accession>
<dbReference type="AlphaFoldDB" id="R8ARG9"/>
<organism evidence="1 2">
    <name type="scientific">Plesiomonas shigelloides 302-73</name>
    <dbReference type="NCBI Taxonomy" id="1315976"/>
    <lineage>
        <taxon>Bacteria</taxon>
        <taxon>Pseudomonadati</taxon>
        <taxon>Pseudomonadota</taxon>
        <taxon>Gammaproteobacteria</taxon>
        <taxon>Enterobacterales</taxon>
        <taxon>Enterobacteriaceae</taxon>
        <taxon>Plesiomonas</taxon>
    </lineage>
</organism>
<reference evidence="1 2" key="1">
    <citation type="journal article" date="2013" name="Genome Announc.">
        <title>Genome Sequence of Plesiomonas shigelloides Strain 302-73 (Serotype O1).</title>
        <authorList>
            <person name="Pique N."/>
            <person name="Aquilini E."/>
            <person name="Alioto T."/>
            <person name="Minana-Galbis D."/>
            <person name="Tomas J.M."/>
        </authorList>
    </citation>
    <scope>NUCLEOTIDE SEQUENCE [LARGE SCALE GENOMIC DNA]</scope>
    <source>
        <strain evidence="1 2">302-73</strain>
    </source>
</reference>
<gene>
    <name evidence="1" type="ORF">PLESHI_08394</name>
</gene>
<comment type="caution">
    <text evidence="1">The sequence shown here is derived from an EMBL/GenBank/DDBJ whole genome shotgun (WGS) entry which is preliminary data.</text>
</comment>
<keyword evidence="2" id="KW-1185">Reference proteome</keyword>
<protein>
    <submittedName>
        <fullName evidence="1">Uncharacterized protein</fullName>
    </submittedName>
</protein>
<dbReference type="STRING" id="703.SAMEA2665130_01801"/>
<proteinExistence type="predicted"/>
<name>R8ARG9_PLESH</name>
<evidence type="ECO:0000313" key="1">
    <source>
        <dbReference type="EMBL" id="EON88921.1"/>
    </source>
</evidence>
<evidence type="ECO:0000313" key="2">
    <source>
        <dbReference type="Proteomes" id="UP000014012"/>
    </source>
</evidence>
<dbReference type="EMBL" id="AQQO01000048">
    <property type="protein sequence ID" value="EON88921.1"/>
    <property type="molecule type" value="Genomic_DNA"/>
</dbReference>